<evidence type="ECO:0000256" key="6">
    <source>
        <dbReference type="ARBA" id="ARBA00022840"/>
    </source>
</evidence>
<name>A0ABS0E7Q8_9GAMM</name>
<keyword evidence="7" id="KW-0061">Asparagine biosynthesis</keyword>
<dbReference type="SUPFAM" id="SSF52402">
    <property type="entry name" value="Adenine nucleotide alpha hydrolases-like"/>
    <property type="match status" value="1"/>
</dbReference>
<dbReference type="PIRSF" id="PIRSF001589">
    <property type="entry name" value="Asn_synthetase_glu-h"/>
    <property type="match status" value="1"/>
</dbReference>
<keyword evidence="8" id="KW-0315">Glutamine amidotransferase</keyword>
<keyword evidence="13" id="KW-1185">Reference proteome</keyword>
<dbReference type="CDD" id="cd00712">
    <property type="entry name" value="AsnB"/>
    <property type="match status" value="1"/>
</dbReference>
<dbReference type="InterPro" id="IPR014729">
    <property type="entry name" value="Rossmann-like_a/b/a_fold"/>
</dbReference>
<dbReference type="PANTHER" id="PTHR11772">
    <property type="entry name" value="ASPARAGINE SYNTHETASE"/>
    <property type="match status" value="1"/>
</dbReference>
<dbReference type="InterPro" id="IPR017932">
    <property type="entry name" value="GATase_2_dom"/>
</dbReference>
<dbReference type="InterPro" id="IPR006426">
    <property type="entry name" value="Asn_synth_AEB"/>
</dbReference>
<dbReference type="EC" id="6.3.5.4" evidence="2"/>
<evidence type="ECO:0000256" key="1">
    <source>
        <dbReference type="ARBA" id="ARBA00005752"/>
    </source>
</evidence>
<feature type="domain" description="Glutamine amidotransferase type-2" evidence="11">
    <location>
        <begin position="2"/>
        <end position="189"/>
    </location>
</feature>
<reference evidence="12 13" key="1">
    <citation type="submission" date="2020-11" db="EMBL/GenBank/DDBJ databases">
        <title>Taxonomic investigation of Rahnella strains.</title>
        <authorList>
            <person name="Lee S.D."/>
        </authorList>
    </citation>
    <scope>NUCLEOTIDE SEQUENCE [LARGE SCALE GENOMIC DNA]</scope>
    <source>
        <strain evidence="12 13">SAP-17</strain>
    </source>
</reference>
<accession>A0ABS0E7Q8</accession>
<dbReference type="InterPro" id="IPR033738">
    <property type="entry name" value="AsnB_N"/>
</dbReference>
<protein>
    <recommendedName>
        <fullName evidence="2">asparagine synthase (glutamine-hydrolyzing)</fullName>
        <ecNumber evidence="2">6.3.5.4</ecNumber>
    </recommendedName>
</protein>
<dbReference type="SUPFAM" id="SSF56235">
    <property type="entry name" value="N-terminal nucleophile aminohydrolases (Ntn hydrolases)"/>
    <property type="match status" value="1"/>
</dbReference>
<dbReference type="RefSeq" id="WP_195815047.1">
    <property type="nucleotide sequence ID" value="NZ_JADOBI010000007.1"/>
</dbReference>
<comment type="pathway">
    <text evidence="9">Amino-acid biosynthesis.</text>
</comment>
<keyword evidence="4" id="KW-0028">Amino-acid biosynthesis</keyword>
<dbReference type="InterPro" id="IPR029055">
    <property type="entry name" value="Ntn_hydrolases_N"/>
</dbReference>
<evidence type="ECO:0000256" key="4">
    <source>
        <dbReference type="ARBA" id="ARBA00022605"/>
    </source>
</evidence>
<proteinExistence type="inferred from homology"/>
<organism evidence="12 13">
    <name type="scientific">Rahnella laticis</name>
    <dbReference type="NCBI Taxonomy" id="2787622"/>
    <lineage>
        <taxon>Bacteria</taxon>
        <taxon>Pseudomonadati</taxon>
        <taxon>Pseudomonadota</taxon>
        <taxon>Gammaproteobacteria</taxon>
        <taxon>Enterobacterales</taxon>
        <taxon>Yersiniaceae</taxon>
        <taxon>Rahnella</taxon>
    </lineage>
</organism>
<dbReference type="Pfam" id="PF13537">
    <property type="entry name" value="GATase_7"/>
    <property type="match status" value="1"/>
</dbReference>
<keyword evidence="5" id="KW-0547">Nucleotide-binding</keyword>
<evidence type="ECO:0000256" key="10">
    <source>
        <dbReference type="ARBA" id="ARBA00048741"/>
    </source>
</evidence>
<evidence type="ECO:0000256" key="2">
    <source>
        <dbReference type="ARBA" id="ARBA00012737"/>
    </source>
</evidence>
<evidence type="ECO:0000256" key="5">
    <source>
        <dbReference type="ARBA" id="ARBA00022741"/>
    </source>
</evidence>
<evidence type="ECO:0000313" key="12">
    <source>
        <dbReference type="EMBL" id="MBF7981128.1"/>
    </source>
</evidence>
<keyword evidence="6" id="KW-0067">ATP-binding</keyword>
<evidence type="ECO:0000256" key="3">
    <source>
        <dbReference type="ARBA" id="ARBA00022598"/>
    </source>
</evidence>
<dbReference type="PANTHER" id="PTHR11772:SF17">
    <property type="entry name" value="ASPARAGINE SYNTHETASE (EUROFUNG)"/>
    <property type="match status" value="1"/>
</dbReference>
<evidence type="ECO:0000259" key="11">
    <source>
        <dbReference type="PROSITE" id="PS51278"/>
    </source>
</evidence>
<dbReference type="Pfam" id="PF00733">
    <property type="entry name" value="Asn_synthase"/>
    <property type="match status" value="1"/>
</dbReference>
<dbReference type="PROSITE" id="PS51278">
    <property type="entry name" value="GATASE_TYPE_2"/>
    <property type="match status" value="1"/>
</dbReference>
<comment type="similarity">
    <text evidence="1">Belongs to the asparagine synthetase family.</text>
</comment>
<evidence type="ECO:0000256" key="7">
    <source>
        <dbReference type="ARBA" id="ARBA00022888"/>
    </source>
</evidence>
<dbReference type="InterPro" id="IPR001962">
    <property type="entry name" value="Asn_synthase"/>
</dbReference>
<dbReference type="EMBL" id="JADOBI010000007">
    <property type="protein sequence ID" value="MBF7981128.1"/>
    <property type="molecule type" value="Genomic_DNA"/>
</dbReference>
<keyword evidence="3" id="KW-0436">Ligase</keyword>
<gene>
    <name evidence="12" type="ORF">IV433_17055</name>
</gene>
<dbReference type="Proteomes" id="UP000636811">
    <property type="component" value="Unassembled WGS sequence"/>
</dbReference>
<evidence type="ECO:0000256" key="9">
    <source>
        <dbReference type="ARBA" id="ARBA00029440"/>
    </source>
</evidence>
<dbReference type="InterPro" id="IPR050795">
    <property type="entry name" value="Asn_Synthetase"/>
</dbReference>
<evidence type="ECO:0000256" key="8">
    <source>
        <dbReference type="ARBA" id="ARBA00022962"/>
    </source>
</evidence>
<comment type="caution">
    <text evidence="12">The sequence shown here is derived from an EMBL/GenBank/DDBJ whole genome shotgun (WGS) entry which is preliminary data.</text>
</comment>
<dbReference type="Gene3D" id="3.60.20.10">
    <property type="entry name" value="Glutamine Phosphoribosylpyrophosphate, subunit 1, domain 1"/>
    <property type="match status" value="1"/>
</dbReference>
<sequence length="510" mass="57971">MCGIAAIYSTSSNSIVDIEGQLFSMMKKIAHRGDASNFNEHLVKNNFGLATNRLAIVERDCARQPVSDNERDIHAVLNGQIFNYKQIRADLSEIGYKFEGAGDTEVLLKAYIEYGPSFVERLDGMFAFVIVDNDKNTFLIGRDHVGIKPLYYVQKDNIWYVASEMKSLLSLASDIKTLDPGSIFDGNSIYKYVDYSSYREVSNDNEDVAKIKVRELLENAVKSQIDTDLPISVMFSGGLDSAVVLYLAKKYHPNVTAISFGLPGSSDIDIAKRFCSENNIRHIIFTFTKEDLIANIQETIYYSESFEKIDGIDSTIAHFGYYVANRLGFKVSLCGEGSDEIFYGYDLFKDHEYPAELSRYRLTNLHRTDLQRVDRASMRNTVEARVPFMNRSLVQYVLSLKDHLKLRDGIEKYILREAFRDALPDYIIDRPKIRMPDGSGVKNTIVDYVDRIGINAPSEVISALNSIGVEDKSSIYFSHLYLQHGYPFPKERFKEVGKDYSKSGYFNFIS</sequence>
<evidence type="ECO:0000313" key="13">
    <source>
        <dbReference type="Proteomes" id="UP000636811"/>
    </source>
</evidence>
<dbReference type="CDD" id="cd01991">
    <property type="entry name" value="Asn_synthase_B_C"/>
    <property type="match status" value="1"/>
</dbReference>
<dbReference type="Gene3D" id="3.40.50.620">
    <property type="entry name" value="HUPs"/>
    <property type="match status" value="1"/>
</dbReference>
<comment type="catalytic activity">
    <reaction evidence="10">
        <text>L-aspartate + L-glutamine + ATP + H2O = L-asparagine + L-glutamate + AMP + diphosphate + H(+)</text>
        <dbReference type="Rhea" id="RHEA:12228"/>
        <dbReference type="ChEBI" id="CHEBI:15377"/>
        <dbReference type="ChEBI" id="CHEBI:15378"/>
        <dbReference type="ChEBI" id="CHEBI:29985"/>
        <dbReference type="ChEBI" id="CHEBI:29991"/>
        <dbReference type="ChEBI" id="CHEBI:30616"/>
        <dbReference type="ChEBI" id="CHEBI:33019"/>
        <dbReference type="ChEBI" id="CHEBI:58048"/>
        <dbReference type="ChEBI" id="CHEBI:58359"/>
        <dbReference type="ChEBI" id="CHEBI:456215"/>
        <dbReference type="EC" id="6.3.5.4"/>
    </reaction>
</comment>